<protein>
    <submittedName>
        <fullName evidence="1">GrpB family protein</fullName>
    </submittedName>
</protein>
<keyword evidence="2" id="KW-1185">Reference proteome</keyword>
<dbReference type="AlphaFoldDB" id="A0A4R6BYW4"/>
<proteinExistence type="predicted"/>
<comment type="caution">
    <text evidence="1">The sequence shown here is derived from an EMBL/GenBank/DDBJ whole genome shotgun (WGS) entry which is preliminary data.</text>
</comment>
<sequence length="176" mass="20447">MMRRVEVMPYDSIWQHLYLEEKKRLEAIFKNQLMAIHHIGSTAVPGLAAKPVIDIMIVVEDIEQMDKLNNQLIAIGYETKGGNGITGRRYFQKGGDMRSHHLHVYAEGDMNIKRHLAFRDYLRAFSGEAERYGHLKSELAKLYPSDITSYINGKDIFVQVMEMKAVDWYDRHYPLS</sequence>
<accession>A0A4R6BYW4</accession>
<dbReference type="SUPFAM" id="SSF81301">
    <property type="entry name" value="Nucleotidyltransferase"/>
    <property type="match status" value="1"/>
</dbReference>
<organism evidence="1 2">
    <name type="scientific">Macrococcus bovicus</name>
    <dbReference type="NCBI Taxonomy" id="69968"/>
    <lineage>
        <taxon>Bacteria</taxon>
        <taxon>Bacillati</taxon>
        <taxon>Bacillota</taxon>
        <taxon>Bacilli</taxon>
        <taxon>Bacillales</taxon>
        <taxon>Staphylococcaceae</taxon>
        <taxon>Macrococcus</taxon>
    </lineage>
</organism>
<evidence type="ECO:0000313" key="2">
    <source>
        <dbReference type="Proteomes" id="UP000294843"/>
    </source>
</evidence>
<reference evidence="1 2" key="1">
    <citation type="submission" date="2019-01" db="EMBL/GenBank/DDBJ databases">
        <title>Draft genome sequences of the type strains of six Macrococcus species.</title>
        <authorList>
            <person name="Mazhar S."/>
            <person name="Altermann E."/>
            <person name="Hill C."/>
            <person name="Mcauliffe O."/>
        </authorList>
    </citation>
    <scope>NUCLEOTIDE SEQUENCE [LARGE SCALE GENOMIC DNA]</scope>
    <source>
        <strain evidence="1 2">ATCC 51825</strain>
    </source>
</reference>
<dbReference type="RefSeq" id="WP_133452019.1">
    <property type="nucleotide sequence ID" value="NZ_SCWF01000008.1"/>
</dbReference>
<dbReference type="Pfam" id="PF04229">
    <property type="entry name" value="GrpB"/>
    <property type="match status" value="1"/>
</dbReference>
<evidence type="ECO:0000313" key="1">
    <source>
        <dbReference type="EMBL" id="TDM13693.1"/>
    </source>
</evidence>
<dbReference type="PANTHER" id="PTHR34822">
    <property type="entry name" value="GRPB DOMAIN PROTEIN (AFU_ORTHOLOGUE AFUA_1G01530)"/>
    <property type="match status" value="1"/>
</dbReference>
<gene>
    <name evidence="1" type="ORF">ERX55_07815</name>
</gene>
<dbReference type="PANTHER" id="PTHR34822:SF1">
    <property type="entry name" value="GRPB FAMILY PROTEIN"/>
    <property type="match status" value="1"/>
</dbReference>
<dbReference type="InterPro" id="IPR007344">
    <property type="entry name" value="GrpB/CoaE"/>
</dbReference>
<dbReference type="OrthoDB" id="9799092at2"/>
<dbReference type="Gene3D" id="3.30.460.10">
    <property type="entry name" value="Beta Polymerase, domain 2"/>
    <property type="match status" value="1"/>
</dbReference>
<name>A0A4R6BYW4_9STAP</name>
<dbReference type="Proteomes" id="UP000294843">
    <property type="component" value="Unassembled WGS sequence"/>
</dbReference>
<dbReference type="InterPro" id="IPR043519">
    <property type="entry name" value="NT_sf"/>
</dbReference>
<dbReference type="EMBL" id="SCWF01000008">
    <property type="protein sequence ID" value="TDM13693.1"/>
    <property type="molecule type" value="Genomic_DNA"/>
</dbReference>